<dbReference type="AlphaFoldDB" id="A0A1R0FXZ6"/>
<evidence type="ECO:0000256" key="4">
    <source>
        <dbReference type="ARBA" id="ARBA00022519"/>
    </source>
</evidence>
<evidence type="ECO:0000256" key="5">
    <source>
        <dbReference type="ARBA" id="ARBA00022605"/>
    </source>
</evidence>
<dbReference type="EMBL" id="NAEW01000010">
    <property type="protein sequence ID" value="OQM40476.1"/>
    <property type="molecule type" value="Genomic_DNA"/>
</dbReference>
<evidence type="ECO:0000313" key="14">
    <source>
        <dbReference type="Proteomes" id="UP000185597"/>
    </source>
</evidence>
<dbReference type="NCBIfam" id="NF003433">
    <property type="entry name" value="PRK04949.1"/>
    <property type="match status" value="1"/>
</dbReference>
<dbReference type="GO" id="GO:0005886">
    <property type="term" value="C:plasma membrane"/>
    <property type="evidence" value="ECO:0007669"/>
    <property type="project" value="UniProtKB-SubCell"/>
</dbReference>
<evidence type="ECO:0000256" key="9">
    <source>
        <dbReference type="ARBA" id="ARBA00023136"/>
    </source>
</evidence>
<name>A0A1R0FXZ6_CITBR</name>
<keyword evidence="3 11" id="KW-1003">Cell membrane</keyword>
<keyword evidence="6 11" id="KW-0812">Transmembrane</keyword>
<evidence type="ECO:0000256" key="11">
    <source>
        <dbReference type="HAMAP-Rule" id="MF_00468"/>
    </source>
</evidence>
<sequence>MNKIVLFAVFSNISEQLNAQQPGKIRTVYQSLYNKEYVLTMVSSSAVVPRSGLYYFSQGWKLITQPGIRRFVILPLLVNILLMGGAFWWLFTQLGNWVPALMSHVPDWLQWLSYLLWPIVTISVLLVFGYLFSTIANWIAAPFNGLLAEQLEARLTGATPPDTGILGIMKDVPRIMKREWQKLAWYLPRAFVLLILYFIPGIGQTVAPVLWFLFSAWMLAIQYCDYPFDNHKVPFKEMRVALRTRKVTNMQFGALTSLFTMIPVLNLFIMPVAVCGATAMWVDCYRAKHALWK</sequence>
<evidence type="ECO:0000313" key="15">
    <source>
        <dbReference type="Proteomes" id="UP000192573"/>
    </source>
</evidence>
<dbReference type="EMBL" id="MTCP01000003">
    <property type="protein sequence ID" value="OLY69491.1"/>
    <property type="molecule type" value="Genomic_DNA"/>
</dbReference>
<dbReference type="Proteomes" id="UP000192573">
    <property type="component" value="Unassembled WGS sequence"/>
</dbReference>
<evidence type="ECO:0000256" key="8">
    <source>
        <dbReference type="ARBA" id="ARBA00023032"/>
    </source>
</evidence>
<keyword evidence="10 11" id="KW-0198">Cysteine biosynthesis</keyword>
<dbReference type="Pfam" id="PF07264">
    <property type="entry name" value="EI24"/>
    <property type="match status" value="1"/>
</dbReference>
<comment type="function">
    <text evidence="11">High affinity, high specificity proton-dependent sulfate transporter, which mediates sulfate uptake. Provides the sulfur source for the cysteine synthesis pathway.</text>
</comment>
<keyword evidence="2 11" id="KW-0813">Transport</keyword>
<evidence type="ECO:0000256" key="6">
    <source>
        <dbReference type="ARBA" id="ARBA00022692"/>
    </source>
</evidence>
<feature type="transmembrane region" description="Helical" evidence="11">
    <location>
        <begin position="183"/>
        <end position="203"/>
    </location>
</feature>
<reference evidence="12 14" key="1">
    <citation type="submission" date="2017-01" db="EMBL/GenBank/DDBJ databases">
        <title>First report of the plasmid-mediated mcr-1 gene in Citrobacter freudii.</title>
        <authorList>
            <person name="Liu J."/>
            <person name="Yang Y."/>
            <person name="Li Y."/>
            <person name="Liu D."/>
            <person name="Tuo H."/>
            <person name="Davis M."/>
            <person name="Zhang A."/>
        </authorList>
    </citation>
    <scope>NUCLEOTIDE SEQUENCE [LARGE SCALE GENOMIC DNA]</scope>
    <source>
        <strain evidence="12 14">SCC4</strain>
    </source>
</reference>
<evidence type="ECO:0000313" key="12">
    <source>
        <dbReference type="EMBL" id="OLY69491.1"/>
    </source>
</evidence>
<dbReference type="GO" id="GO:0009675">
    <property type="term" value="F:high-affinity sulfate:proton symporter activity"/>
    <property type="evidence" value="ECO:0007669"/>
    <property type="project" value="TreeGrafter"/>
</dbReference>
<dbReference type="Proteomes" id="UP000185597">
    <property type="component" value="Unassembled WGS sequence"/>
</dbReference>
<protein>
    <recommendedName>
        <fullName evidence="11">Sulfate transporter CysZ</fullName>
    </recommendedName>
</protein>
<dbReference type="InterPro" id="IPR022985">
    <property type="entry name" value="Sulfate_CysZ"/>
</dbReference>
<dbReference type="GO" id="GO:0019344">
    <property type="term" value="P:cysteine biosynthetic process"/>
    <property type="evidence" value="ECO:0007669"/>
    <property type="project" value="UniProtKB-UniRule"/>
</dbReference>
<evidence type="ECO:0000313" key="13">
    <source>
        <dbReference type="EMBL" id="OQM40476.1"/>
    </source>
</evidence>
<keyword evidence="5 11" id="KW-0028">Amino-acid biosynthesis</keyword>
<feature type="transmembrane region" description="Helical" evidence="11">
    <location>
        <begin position="249"/>
        <end position="282"/>
    </location>
</feature>
<evidence type="ECO:0000256" key="1">
    <source>
        <dbReference type="ARBA" id="ARBA00004141"/>
    </source>
</evidence>
<comment type="caution">
    <text evidence="13">The sequence shown here is derived from an EMBL/GenBank/DDBJ whole genome shotgun (WGS) entry which is preliminary data.</text>
</comment>
<dbReference type="InterPro" id="IPR050480">
    <property type="entry name" value="CysZ-like"/>
</dbReference>
<comment type="similarity">
    <text evidence="11">Belongs to the CysZ family.</text>
</comment>
<accession>A0A1R0FXZ6</accession>
<keyword evidence="4 11" id="KW-0997">Cell inner membrane</keyword>
<keyword evidence="7 11" id="KW-1133">Transmembrane helix</keyword>
<comment type="subcellular location">
    <subcellularLocation>
        <location evidence="11">Cell inner membrane</location>
        <topology evidence="11">Multi-pass membrane protein</topology>
    </subcellularLocation>
    <subcellularLocation>
        <location evidence="1">Membrane</location>
        <topology evidence="1">Multi-pass membrane protein</topology>
    </subcellularLocation>
</comment>
<evidence type="ECO:0000256" key="7">
    <source>
        <dbReference type="ARBA" id="ARBA00022989"/>
    </source>
</evidence>
<feature type="transmembrane region" description="Helical" evidence="11">
    <location>
        <begin position="68"/>
        <end position="91"/>
    </location>
</feature>
<reference evidence="13 15" key="2">
    <citation type="submission" date="2017-03" db="EMBL/GenBank/DDBJ databases">
        <authorList>
            <person name="Afonso C.L."/>
            <person name="Miller P.J."/>
            <person name="Scott M.A."/>
            <person name="Spackman E."/>
            <person name="Goraichik I."/>
            <person name="Dimitrov K.M."/>
            <person name="Suarez D.L."/>
            <person name="Swayne D.E."/>
        </authorList>
    </citation>
    <scope>NUCLEOTIDE SEQUENCE [LARGE SCALE GENOMIC DNA]</scope>
    <source>
        <strain evidence="13 15">ATCC 51113</strain>
    </source>
</reference>
<dbReference type="PANTHER" id="PTHR37468">
    <property type="entry name" value="SULFATE TRANSPORTER CYSZ"/>
    <property type="match status" value="1"/>
</dbReference>
<feature type="transmembrane region" description="Helical" evidence="11">
    <location>
        <begin position="111"/>
        <end position="132"/>
    </location>
</feature>
<keyword evidence="8 11" id="KW-0764">Sulfate transport</keyword>
<dbReference type="HAMAP" id="MF_00468">
    <property type="entry name" value="CysZ"/>
    <property type="match status" value="1"/>
</dbReference>
<dbReference type="PANTHER" id="PTHR37468:SF1">
    <property type="entry name" value="SULFATE TRANSPORTER CYSZ"/>
    <property type="match status" value="1"/>
</dbReference>
<evidence type="ECO:0000256" key="2">
    <source>
        <dbReference type="ARBA" id="ARBA00022448"/>
    </source>
</evidence>
<keyword evidence="9 11" id="KW-0472">Membrane</keyword>
<proteinExistence type="inferred from homology"/>
<dbReference type="GO" id="GO:0000103">
    <property type="term" value="P:sulfate assimilation"/>
    <property type="evidence" value="ECO:0007669"/>
    <property type="project" value="InterPro"/>
</dbReference>
<organism evidence="13 15">
    <name type="scientific">Citrobacter braakii</name>
    <dbReference type="NCBI Taxonomy" id="57706"/>
    <lineage>
        <taxon>Bacteria</taxon>
        <taxon>Pseudomonadati</taxon>
        <taxon>Pseudomonadota</taxon>
        <taxon>Gammaproteobacteria</taxon>
        <taxon>Enterobacterales</taxon>
        <taxon>Enterobacteriaceae</taxon>
        <taxon>Citrobacter</taxon>
        <taxon>Citrobacter freundii complex</taxon>
    </lineage>
</organism>
<evidence type="ECO:0000256" key="3">
    <source>
        <dbReference type="ARBA" id="ARBA00022475"/>
    </source>
</evidence>
<dbReference type="InterPro" id="IPR059112">
    <property type="entry name" value="CysZ/EI24"/>
</dbReference>
<evidence type="ECO:0000256" key="10">
    <source>
        <dbReference type="ARBA" id="ARBA00023192"/>
    </source>
</evidence>
<gene>
    <name evidence="11" type="primary">cysZ</name>
    <name evidence="12" type="ORF">BWD41_09320</name>
    <name evidence="13" type="ORF">BZK42_19425</name>
</gene>